<keyword evidence="3" id="KW-1185">Reference proteome</keyword>
<evidence type="ECO:0000256" key="1">
    <source>
        <dbReference type="SAM" id="MobiDB-lite"/>
    </source>
</evidence>
<feature type="compositionally biased region" description="Basic and acidic residues" evidence="1">
    <location>
        <begin position="97"/>
        <end position="109"/>
    </location>
</feature>
<evidence type="ECO:0000313" key="3">
    <source>
        <dbReference type="Proteomes" id="UP001482620"/>
    </source>
</evidence>
<gene>
    <name evidence="2" type="ORF">ILYODFUR_039190</name>
</gene>
<dbReference type="Proteomes" id="UP001482620">
    <property type="component" value="Unassembled WGS sequence"/>
</dbReference>
<comment type="caution">
    <text evidence="2">The sequence shown here is derived from an EMBL/GenBank/DDBJ whole genome shotgun (WGS) entry which is preliminary data.</text>
</comment>
<evidence type="ECO:0000313" key="2">
    <source>
        <dbReference type="EMBL" id="MEQ2257850.1"/>
    </source>
</evidence>
<reference evidence="2 3" key="1">
    <citation type="submission" date="2021-06" db="EMBL/GenBank/DDBJ databases">
        <authorList>
            <person name="Palmer J.M."/>
        </authorList>
    </citation>
    <scope>NUCLEOTIDE SEQUENCE [LARGE SCALE GENOMIC DNA]</scope>
    <source>
        <strain evidence="3">if_2019</strain>
        <tissue evidence="2">Muscle</tissue>
    </source>
</reference>
<dbReference type="EMBL" id="JAHRIQ010115612">
    <property type="protein sequence ID" value="MEQ2257850.1"/>
    <property type="molecule type" value="Genomic_DNA"/>
</dbReference>
<protein>
    <submittedName>
        <fullName evidence="2">Uncharacterized protein</fullName>
    </submittedName>
</protein>
<proteinExistence type="predicted"/>
<organism evidence="2 3">
    <name type="scientific">Ilyodon furcidens</name>
    <name type="common">goldbreast splitfin</name>
    <dbReference type="NCBI Taxonomy" id="33524"/>
    <lineage>
        <taxon>Eukaryota</taxon>
        <taxon>Metazoa</taxon>
        <taxon>Chordata</taxon>
        <taxon>Craniata</taxon>
        <taxon>Vertebrata</taxon>
        <taxon>Euteleostomi</taxon>
        <taxon>Actinopterygii</taxon>
        <taxon>Neopterygii</taxon>
        <taxon>Teleostei</taxon>
        <taxon>Neoteleostei</taxon>
        <taxon>Acanthomorphata</taxon>
        <taxon>Ovalentaria</taxon>
        <taxon>Atherinomorphae</taxon>
        <taxon>Cyprinodontiformes</taxon>
        <taxon>Goodeidae</taxon>
        <taxon>Ilyodon</taxon>
    </lineage>
</organism>
<accession>A0ABV0VKQ2</accession>
<feature type="region of interest" description="Disordered" evidence="1">
    <location>
        <begin position="75"/>
        <end position="143"/>
    </location>
</feature>
<sequence length="143" mass="15608">MYRLDQEVVSPLQRTGTDQSWPEITTEAKTLRRRGVGNLPLYASQLMSRCATPVVFGSSYWRHLVSRRCQQQATELQILTPPPPQRPTPGGLEDAAWEARKSRIKEGSTMKEPGTQERSSGPYPSHSTSAGGGGKAGGQSVLV</sequence>
<name>A0ABV0VKQ2_9TELE</name>